<dbReference type="PANTHER" id="PTHR30154">
    <property type="entry name" value="LEUCINE-RESPONSIVE REGULATORY PROTEIN"/>
    <property type="match status" value="1"/>
</dbReference>
<dbReference type="eggNOG" id="arCOG01583">
    <property type="taxonomic scope" value="Archaea"/>
</dbReference>
<dbReference type="Proteomes" id="UP000003751">
    <property type="component" value="Unassembled WGS sequence"/>
</dbReference>
<dbReference type="InterPro" id="IPR036390">
    <property type="entry name" value="WH_DNA-bd_sf"/>
</dbReference>
<dbReference type="PRINTS" id="PR00033">
    <property type="entry name" value="HTHASNC"/>
</dbReference>
<dbReference type="RefSeq" id="WP_007979639.1">
    <property type="nucleotide sequence ID" value="NZ_AEMG01000009.1"/>
</dbReference>
<organism evidence="5 7">
    <name type="scientific">Haladaptatus paucihalophilus DX253</name>
    <dbReference type="NCBI Taxonomy" id="797209"/>
    <lineage>
        <taxon>Archaea</taxon>
        <taxon>Methanobacteriati</taxon>
        <taxon>Methanobacteriota</taxon>
        <taxon>Stenosarchaea group</taxon>
        <taxon>Halobacteria</taxon>
        <taxon>Halobacteriales</taxon>
        <taxon>Haladaptataceae</taxon>
        <taxon>Haladaptatus</taxon>
    </lineage>
</organism>
<evidence type="ECO:0000313" key="6">
    <source>
        <dbReference type="EMBL" id="SHK84319.1"/>
    </source>
</evidence>
<dbReference type="PANTHER" id="PTHR30154:SF34">
    <property type="entry name" value="TRANSCRIPTIONAL REGULATOR AZLB"/>
    <property type="match status" value="1"/>
</dbReference>
<evidence type="ECO:0000256" key="3">
    <source>
        <dbReference type="ARBA" id="ARBA00023163"/>
    </source>
</evidence>
<dbReference type="OrthoDB" id="57033at2157"/>
<reference evidence="5 7" key="1">
    <citation type="journal article" date="2014" name="ISME J.">
        <title>Trehalose/2-sulfotrehalose biosynthesis and glycine-betaine uptake are widely spread mechanisms for osmoadaptation in the Halobacteriales.</title>
        <authorList>
            <person name="Youssef N.H."/>
            <person name="Savage-Ashlock K.N."/>
            <person name="McCully A.L."/>
            <person name="Luedtke B."/>
            <person name="Shaw E.I."/>
            <person name="Hoff W.D."/>
            <person name="Elshahed M.S."/>
        </authorList>
    </citation>
    <scope>NUCLEOTIDE SEQUENCE [LARGE SCALE GENOMIC DNA]</scope>
    <source>
        <strain evidence="5 7">DX253</strain>
    </source>
</reference>
<keyword evidence="3" id="KW-0804">Transcription</keyword>
<dbReference type="Proteomes" id="UP000184203">
    <property type="component" value="Unassembled WGS sequence"/>
</dbReference>
<dbReference type="CDD" id="cd00090">
    <property type="entry name" value="HTH_ARSR"/>
    <property type="match status" value="1"/>
</dbReference>
<keyword evidence="2" id="KW-0238">DNA-binding</keyword>
<dbReference type="GO" id="GO:0043200">
    <property type="term" value="P:response to amino acid"/>
    <property type="evidence" value="ECO:0007669"/>
    <property type="project" value="TreeGrafter"/>
</dbReference>
<dbReference type="PROSITE" id="PS00519">
    <property type="entry name" value="HTH_ASNC_1"/>
    <property type="match status" value="1"/>
</dbReference>
<dbReference type="SUPFAM" id="SSF46785">
    <property type="entry name" value="Winged helix' DNA-binding domain"/>
    <property type="match status" value="1"/>
</dbReference>
<reference evidence="6" key="2">
    <citation type="submission" date="2016-11" db="EMBL/GenBank/DDBJ databases">
        <authorList>
            <person name="Jaros S."/>
            <person name="Januszkiewicz K."/>
            <person name="Wedrychowicz H."/>
        </authorList>
    </citation>
    <scope>NUCLEOTIDE SEQUENCE [LARGE SCALE GENOMIC DNA]</scope>
    <source>
        <strain evidence="6">DX253</strain>
    </source>
</reference>
<dbReference type="InterPro" id="IPR019888">
    <property type="entry name" value="Tscrpt_reg_AsnC-like"/>
</dbReference>
<dbReference type="SMART" id="SM00344">
    <property type="entry name" value="HTH_ASNC"/>
    <property type="match status" value="1"/>
</dbReference>
<evidence type="ECO:0000256" key="2">
    <source>
        <dbReference type="ARBA" id="ARBA00023125"/>
    </source>
</evidence>
<dbReference type="EMBL" id="FRAN01000003">
    <property type="protein sequence ID" value="SHK84319.1"/>
    <property type="molecule type" value="Genomic_DNA"/>
</dbReference>
<reference evidence="8" key="3">
    <citation type="submission" date="2016-11" db="EMBL/GenBank/DDBJ databases">
        <authorList>
            <person name="Varghese N."/>
            <person name="Submissions S."/>
        </authorList>
    </citation>
    <scope>NUCLEOTIDE SEQUENCE [LARGE SCALE GENOMIC DNA]</scope>
    <source>
        <strain evidence="8">DX253</strain>
    </source>
</reference>
<dbReference type="InterPro" id="IPR000485">
    <property type="entry name" value="AsnC-type_HTH_dom"/>
</dbReference>
<protein>
    <submittedName>
        <fullName evidence="5 6">Transcriptional regulator, AsnC family</fullName>
    </submittedName>
</protein>
<keyword evidence="1" id="KW-0805">Transcription regulation</keyword>
<dbReference type="InterPro" id="IPR036388">
    <property type="entry name" value="WH-like_DNA-bd_sf"/>
</dbReference>
<dbReference type="PROSITE" id="PS50956">
    <property type="entry name" value="HTH_ASNC_2"/>
    <property type="match status" value="1"/>
</dbReference>
<dbReference type="AlphaFoldDB" id="E7QTP1"/>
<dbReference type="EMBL" id="AEMG01000009">
    <property type="protein sequence ID" value="EFW91970.1"/>
    <property type="molecule type" value="Genomic_DNA"/>
</dbReference>
<gene>
    <name evidence="6" type="ORF">SAMN05444342_2369</name>
    <name evidence="5" type="ORF">ZOD2009_10845</name>
</gene>
<dbReference type="PATRIC" id="fig|797209.4.peg.2130"/>
<evidence type="ECO:0000313" key="5">
    <source>
        <dbReference type="EMBL" id="EFW91970.1"/>
    </source>
</evidence>
<evidence type="ECO:0000313" key="8">
    <source>
        <dbReference type="Proteomes" id="UP000184203"/>
    </source>
</evidence>
<dbReference type="GO" id="GO:0043565">
    <property type="term" value="F:sequence-specific DNA binding"/>
    <property type="evidence" value="ECO:0007669"/>
    <property type="project" value="InterPro"/>
</dbReference>
<dbReference type="InterPro" id="IPR019885">
    <property type="entry name" value="Tscrpt_reg_HTH_AsnC-type_CS"/>
</dbReference>
<feature type="domain" description="HTH asnC-type" evidence="4">
    <location>
        <begin position="6"/>
        <end position="68"/>
    </location>
</feature>
<evidence type="ECO:0000256" key="1">
    <source>
        <dbReference type="ARBA" id="ARBA00023015"/>
    </source>
</evidence>
<sequence>MSHDTLDEVDRGILHLLQQDARNVTTTEIGDAVGVSASTVGNRLRELREKGVIDGYYPQIDYHDAGFPLRVLFICTAPIPDREDLAERALDAPGVVTVREIMAGVENLHVEAVATTRDDVADVARKLDELGVEVVEEVLVKNEHVQPFDHFGGDTVSE</sequence>
<evidence type="ECO:0000313" key="7">
    <source>
        <dbReference type="Proteomes" id="UP000003751"/>
    </source>
</evidence>
<evidence type="ECO:0000259" key="4">
    <source>
        <dbReference type="PROSITE" id="PS50956"/>
    </source>
</evidence>
<keyword evidence="8" id="KW-1185">Reference proteome</keyword>
<name>E7QTP1_HALPU</name>
<dbReference type="Pfam" id="PF13412">
    <property type="entry name" value="HTH_24"/>
    <property type="match status" value="1"/>
</dbReference>
<accession>E7QTP1</accession>
<dbReference type="GO" id="GO:0005829">
    <property type="term" value="C:cytosol"/>
    <property type="evidence" value="ECO:0007669"/>
    <property type="project" value="TreeGrafter"/>
</dbReference>
<dbReference type="Gene3D" id="1.10.10.10">
    <property type="entry name" value="Winged helix-like DNA-binding domain superfamily/Winged helix DNA-binding domain"/>
    <property type="match status" value="1"/>
</dbReference>
<proteinExistence type="predicted"/>
<dbReference type="STRING" id="797209.GCA_000376445_02630"/>
<dbReference type="InterPro" id="IPR011991">
    <property type="entry name" value="ArsR-like_HTH"/>
</dbReference>